<dbReference type="SUPFAM" id="SSF51735">
    <property type="entry name" value="NAD(P)-binding Rossmann-fold domains"/>
    <property type="match status" value="1"/>
</dbReference>
<dbReference type="Pfam" id="PF00106">
    <property type="entry name" value="adh_short"/>
    <property type="match status" value="1"/>
</dbReference>
<dbReference type="PRINTS" id="PR00081">
    <property type="entry name" value="GDHRDH"/>
</dbReference>
<dbReference type="PANTHER" id="PTHR44196">
    <property type="entry name" value="DEHYDROGENASE/REDUCTASE SDR FAMILY MEMBER 7B"/>
    <property type="match status" value="1"/>
</dbReference>
<comment type="caution">
    <text evidence="4">The sequence shown here is derived from an EMBL/GenBank/DDBJ whole genome shotgun (WGS) entry which is preliminary data.</text>
</comment>
<proteinExistence type="inferred from homology"/>
<dbReference type="Gene3D" id="3.40.50.720">
    <property type="entry name" value="NAD(P)-binding Rossmann-like Domain"/>
    <property type="match status" value="1"/>
</dbReference>
<reference evidence="4 5" key="1">
    <citation type="submission" date="2018-10" db="EMBL/GenBank/DDBJ databases">
        <title>Tessaracoccus antarcticuss sp. nov., isolated from sediment.</title>
        <authorList>
            <person name="Zhou L.Y."/>
            <person name="Du Z.J."/>
        </authorList>
    </citation>
    <scope>NUCLEOTIDE SEQUENCE [LARGE SCALE GENOMIC DNA]</scope>
    <source>
        <strain evidence="4 5">JDX10</strain>
    </source>
</reference>
<dbReference type="EMBL" id="REFW01000001">
    <property type="protein sequence ID" value="RMB62349.1"/>
    <property type="molecule type" value="Genomic_DNA"/>
</dbReference>
<evidence type="ECO:0000256" key="2">
    <source>
        <dbReference type="ARBA" id="ARBA00023002"/>
    </source>
</evidence>
<dbReference type="PRINTS" id="PR00080">
    <property type="entry name" value="SDRFAMILY"/>
</dbReference>
<evidence type="ECO:0000256" key="3">
    <source>
        <dbReference type="RuleBase" id="RU000363"/>
    </source>
</evidence>
<dbReference type="AlphaFoldDB" id="A0A3M0GMD4"/>
<dbReference type="InterPro" id="IPR036291">
    <property type="entry name" value="NAD(P)-bd_dom_sf"/>
</dbReference>
<dbReference type="InterPro" id="IPR020904">
    <property type="entry name" value="Sc_DH/Rdtase_CS"/>
</dbReference>
<organism evidence="4 5">
    <name type="scientific">Tessaracoccus antarcticus</name>
    <dbReference type="NCBI Taxonomy" id="2479848"/>
    <lineage>
        <taxon>Bacteria</taxon>
        <taxon>Bacillati</taxon>
        <taxon>Actinomycetota</taxon>
        <taxon>Actinomycetes</taxon>
        <taxon>Propionibacteriales</taxon>
        <taxon>Propionibacteriaceae</taxon>
        <taxon>Tessaracoccus</taxon>
    </lineage>
</organism>
<dbReference type="PROSITE" id="PS00061">
    <property type="entry name" value="ADH_SHORT"/>
    <property type="match status" value="1"/>
</dbReference>
<evidence type="ECO:0000256" key="1">
    <source>
        <dbReference type="ARBA" id="ARBA00006484"/>
    </source>
</evidence>
<dbReference type="Proteomes" id="UP000275256">
    <property type="component" value="Unassembled WGS sequence"/>
</dbReference>
<dbReference type="GO" id="GO:0016020">
    <property type="term" value="C:membrane"/>
    <property type="evidence" value="ECO:0007669"/>
    <property type="project" value="TreeGrafter"/>
</dbReference>
<dbReference type="RefSeq" id="WP_121900899.1">
    <property type="nucleotide sequence ID" value="NZ_REFW01000001.1"/>
</dbReference>
<keyword evidence="5" id="KW-1185">Reference proteome</keyword>
<dbReference type="GO" id="GO:0016491">
    <property type="term" value="F:oxidoreductase activity"/>
    <property type="evidence" value="ECO:0007669"/>
    <property type="project" value="UniProtKB-KW"/>
</dbReference>
<evidence type="ECO:0000313" key="4">
    <source>
        <dbReference type="EMBL" id="RMB62349.1"/>
    </source>
</evidence>
<name>A0A3M0GMD4_9ACTN</name>
<sequence>MDTHSKRPVAIVMGASRGLGLLMATELAQRGHDVAICARDAESLERAAEQLRVHGGTVLPSTCDVTDADDVEAFVAKVSQELGPIDVAIHVAGVIQVGPLEAVTREHFEASINIMLWGPINMALAVLPSMRERRSGRIGVVTSIGGKLSAPRLLPYSTAKFGAVGFTEGLSAELAGSGVTATTLVPGLMRTGSHGRAQFFGDAEKQYAWFGPAASLPLLSMDAERAARLMVDGVLKGKPVKLVSALSHVATRAHGLAPNLTVRLNQALSLLLPRGTSSETVEGVDAARNLRPDGIVSRLTKLGDRAAARFNEHRRDS</sequence>
<dbReference type="PANTHER" id="PTHR44196:SF1">
    <property type="entry name" value="DEHYDROGENASE_REDUCTASE SDR FAMILY MEMBER 7B"/>
    <property type="match status" value="1"/>
</dbReference>
<accession>A0A3M0GMD4</accession>
<gene>
    <name evidence="4" type="ORF">EAX62_00020</name>
</gene>
<protein>
    <submittedName>
        <fullName evidence="4">SDR family oxidoreductase</fullName>
    </submittedName>
</protein>
<keyword evidence="2" id="KW-0560">Oxidoreductase</keyword>
<dbReference type="OrthoDB" id="158573at2"/>
<evidence type="ECO:0000313" key="5">
    <source>
        <dbReference type="Proteomes" id="UP000275256"/>
    </source>
</evidence>
<dbReference type="InterPro" id="IPR002347">
    <property type="entry name" value="SDR_fam"/>
</dbReference>
<comment type="similarity">
    <text evidence="1 3">Belongs to the short-chain dehydrogenases/reductases (SDR) family.</text>
</comment>